<dbReference type="EMBL" id="KZ805565">
    <property type="protein sequence ID" value="PVH93829.1"/>
    <property type="molecule type" value="Genomic_DNA"/>
</dbReference>
<evidence type="ECO:0000313" key="3">
    <source>
        <dbReference type="Proteomes" id="UP000244855"/>
    </source>
</evidence>
<keyword evidence="3" id="KW-1185">Reference proteome</keyword>
<evidence type="ECO:0000256" key="1">
    <source>
        <dbReference type="SAM" id="MobiDB-lite"/>
    </source>
</evidence>
<proteinExistence type="predicted"/>
<feature type="region of interest" description="Disordered" evidence="1">
    <location>
        <begin position="273"/>
        <end position="295"/>
    </location>
</feature>
<sequence>MPPSIIERLPAELIQPIFRESGYNPSLPLASPHIAAKLSDKRVYTAVCDHLLTAQHVNARPHQKASQTLLFAAKWMTWDFFKSWVLHQYEPKGCLCGKTEKEGCWDKQWPINWEDASQMPFSRAHLPALAWVNGRLPKKLFTGEWTQDKIEFSRFLLWTTSMTVDWANEEMRQIVLQSRKGAILQGNLEAVELFNHNRRLGKAPDIASIHFAVLEAGCNRSIVFDMLATAHRWGKCEGWARDELDDWCEARIEAGDPKGRWLQQKIQGLRGEVTPARPKPEKEPSPTKWGGNIDQREGDYELEGDKLVVNELRWNEVCVDLNSFSPMLFESFCKFRTPVLHFP</sequence>
<gene>
    <name evidence="2" type="ORF">DM02DRAFT_619040</name>
</gene>
<protein>
    <submittedName>
        <fullName evidence="2">Uncharacterized protein</fullName>
    </submittedName>
</protein>
<dbReference type="Proteomes" id="UP000244855">
    <property type="component" value="Unassembled WGS sequence"/>
</dbReference>
<dbReference type="AlphaFoldDB" id="A0A2V1D9H9"/>
<evidence type="ECO:0000313" key="2">
    <source>
        <dbReference type="EMBL" id="PVH93829.1"/>
    </source>
</evidence>
<name>A0A2V1D9H9_9PLEO</name>
<dbReference type="OrthoDB" id="4167490at2759"/>
<accession>A0A2V1D9H9</accession>
<organism evidence="2 3">
    <name type="scientific">Periconia macrospinosa</name>
    <dbReference type="NCBI Taxonomy" id="97972"/>
    <lineage>
        <taxon>Eukaryota</taxon>
        <taxon>Fungi</taxon>
        <taxon>Dikarya</taxon>
        <taxon>Ascomycota</taxon>
        <taxon>Pezizomycotina</taxon>
        <taxon>Dothideomycetes</taxon>
        <taxon>Pleosporomycetidae</taxon>
        <taxon>Pleosporales</taxon>
        <taxon>Massarineae</taxon>
        <taxon>Periconiaceae</taxon>
        <taxon>Periconia</taxon>
    </lineage>
</organism>
<reference evidence="2 3" key="1">
    <citation type="journal article" date="2018" name="Sci. Rep.">
        <title>Comparative genomics provides insights into the lifestyle and reveals functional heterogeneity of dark septate endophytic fungi.</title>
        <authorList>
            <person name="Knapp D.G."/>
            <person name="Nemeth J.B."/>
            <person name="Barry K."/>
            <person name="Hainaut M."/>
            <person name="Henrissat B."/>
            <person name="Johnson J."/>
            <person name="Kuo A."/>
            <person name="Lim J.H.P."/>
            <person name="Lipzen A."/>
            <person name="Nolan M."/>
            <person name="Ohm R.A."/>
            <person name="Tamas L."/>
            <person name="Grigoriev I.V."/>
            <person name="Spatafora J.W."/>
            <person name="Nagy L.G."/>
            <person name="Kovacs G.M."/>
        </authorList>
    </citation>
    <scope>NUCLEOTIDE SEQUENCE [LARGE SCALE GENOMIC DNA]</scope>
    <source>
        <strain evidence="2 3">DSE2036</strain>
    </source>
</reference>